<name>A9WLL3_RENSM</name>
<sequence length="72" mass="8354">MLSMHSDLDSKTFDLAPVKAGRWRQYRLAMRLAWRDMSQTSWAIDLNSAAYSDAVVWAERGRYIRAEPAAEY</sequence>
<dbReference type="Proteomes" id="UP000002007">
    <property type="component" value="Chromosome"/>
</dbReference>
<dbReference type="KEGG" id="rsa:RSal33209_0624"/>
<evidence type="ECO:0000313" key="2">
    <source>
        <dbReference type="Proteomes" id="UP000002007"/>
    </source>
</evidence>
<keyword evidence="2" id="KW-1185">Reference proteome</keyword>
<protein>
    <submittedName>
        <fullName evidence="1">Uncharacterized protein</fullName>
    </submittedName>
</protein>
<dbReference type="AlphaFoldDB" id="A9WLL3"/>
<proteinExistence type="predicted"/>
<dbReference type="STRING" id="288705.RSal33209_0624"/>
<dbReference type="HOGENOM" id="CLU_2719466_0_0_11"/>
<reference evidence="2" key="1">
    <citation type="journal article" date="2008" name="J. Bacteriol.">
        <title>Genome sequence of the fish pathogen Renibacterium salmoninarum suggests reductive evolution away from an environmental Arthrobacter ancestor.</title>
        <authorList>
            <person name="Wiens G.D."/>
            <person name="Rockey D.D."/>
            <person name="Wu Z."/>
            <person name="Chang J."/>
            <person name="Levy R."/>
            <person name="Crane S."/>
            <person name="Chen D.S."/>
            <person name="Capri G.R."/>
            <person name="Burnett J.R."/>
            <person name="Sudheesh P.S."/>
            <person name="Schipma M.J."/>
            <person name="Burd H."/>
            <person name="Bhattacharyya A."/>
            <person name="Rhodes L.D."/>
            <person name="Kaul R."/>
            <person name="Strom M.S."/>
        </authorList>
    </citation>
    <scope>NUCLEOTIDE SEQUENCE [LARGE SCALE GENOMIC DNA]</scope>
    <source>
        <strain evidence="2">ATCC 33209 / DSM 20767 / JCM 11484 / NBRC 15589 / NCIMB 2235</strain>
    </source>
</reference>
<organism evidence="1 2">
    <name type="scientific">Renibacterium salmoninarum (strain ATCC 33209 / DSM 20767 / JCM 11484 / NBRC 15589 / NCIMB 2235)</name>
    <dbReference type="NCBI Taxonomy" id="288705"/>
    <lineage>
        <taxon>Bacteria</taxon>
        <taxon>Bacillati</taxon>
        <taxon>Actinomycetota</taxon>
        <taxon>Actinomycetes</taxon>
        <taxon>Micrococcales</taxon>
        <taxon>Micrococcaceae</taxon>
        <taxon>Renibacterium</taxon>
    </lineage>
</organism>
<gene>
    <name evidence="1" type="ordered locus">RSal33209_0624</name>
</gene>
<accession>A9WLL3</accession>
<dbReference type="EMBL" id="CP000910">
    <property type="protein sequence ID" value="ABY22371.1"/>
    <property type="molecule type" value="Genomic_DNA"/>
</dbReference>
<evidence type="ECO:0000313" key="1">
    <source>
        <dbReference type="EMBL" id="ABY22371.1"/>
    </source>
</evidence>